<dbReference type="RefSeq" id="XP_009045061.1">
    <property type="nucleotide sequence ID" value="XM_009046813.1"/>
</dbReference>
<sequence length="123" mass="14301">MECPLGRVCELYCLVLCRVWLGYELRSDCPEEWLKYHNECYHPLPEFLKIYSPEAKERFCRVVLSADIGYVNGVLSCLHDFKGTSNVLVKILDNSVNKRVVVMQIGEARHMPMRLQDRHSNPS</sequence>
<evidence type="ECO:0000313" key="2">
    <source>
        <dbReference type="Proteomes" id="UP000030746"/>
    </source>
</evidence>
<protein>
    <submittedName>
        <fullName evidence="1">Uncharacterized protein</fullName>
    </submittedName>
</protein>
<dbReference type="EMBL" id="KB199835">
    <property type="protein sequence ID" value="ESP04251.1"/>
    <property type="molecule type" value="Genomic_DNA"/>
</dbReference>
<proteinExistence type="predicted"/>
<organism evidence="1 2">
    <name type="scientific">Lottia gigantea</name>
    <name type="common">Giant owl limpet</name>
    <dbReference type="NCBI Taxonomy" id="225164"/>
    <lineage>
        <taxon>Eukaryota</taxon>
        <taxon>Metazoa</taxon>
        <taxon>Spiralia</taxon>
        <taxon>Lophotrochozoa</taxon>
        <taxon>Mollusca</taxon>
        <taxon>Gastropoda</taxon>
        <taxon>Patellogastropoda</taxon>
        <taxon>Lottioidea</taxon>
        <taxon>Lottiidae</taxon>
        <taxon>Lottia</taxon>
    </lineage>
</organism>
<gene>
    <name evidence="1" type="ORF">LOTGIDRAFT_237438</name>
</gene>
<dbReference type="AlphaFoldDB" id="V4B9T2"/>
<accession>V4B9T2</accession>
<dbReference type="Proteomes" id="UP000030746">
    <property type="component" value="Unassembled WGS sequence"/>
</dbReference>
<dbReference type="CTD" id="20250460"/>
<evidence type="ECO:0000313" key="1">
    <source>
        <dbReference type="EMBL" id="ESP04251.1"/>
    </source>
</evidence>
<reference evidence="1 2" key="1">
    <citation type="journal article" date="2013" name="Nature">
        <title>Insights into bilaterian evolution from three spiralian genomes.</title>
        <authorList>
            <person name="Simakov O."/>
            <person name="Marletaz F."/>
            <person name="Cho S.J."/>
            <person name="Edsinger-Gonzales E."/>
            <person name="Havlak P."/>
            <person name="Hellsten U."/>
            <person name="Kuo D.H."/>
            <person name="Larsson T."/>
            <person name="Lv J."/>
            <person name="Arendt D."/>
            <person name="Savage R."/>
            <person name="Osoegawa K."/>
            <person name="de Jong P."/>
            <person name="Grimwood J."/>
            <person name="Chapman J.A."/>
            <person name="Shapiro H."/>
            <person name="Aerts A."/>
            <person name="Otillar R.P."/>
            <person name="Terry A.Y."/>
            <person name="Boore J.L."/>
            <person name="Grigoriev I.V."/>
            <person name="Lindberg D.R."/>
            <person name="Seaver E.C."/>
            <person name="Weisblat D.A."/>
            <person name="Putnam N.H."/>
            <person name="Rokhsar D.S."/>
        </authorList>
    </citation>
    <scope>NUCLEOTIDE SEQUENCE [LARGE SCALE GENOMIC DNA]</scope>
</reference>
<keyword evidence="2" id="KW-1185">Reference proteome</keyword>
<dbReference type="GeneID" id="20250460"/>
<dbReference type="HOGENOM" id="CLU_2017816_0_0_1"/>
<dbReference type="KEGG" id="lgi:LOTGIDRAFT_237438"/>
<name>V4B9T2_LOTGI</name>